<gene>
    <name evidence="3" type="ORF">ROTO_22060</name>
</gene>
<dbReference type="AlphaFoldDB" id="A0A0L6CU02"/>
<name>A0A0L6CU02_9RHOB</name>
<proteinExistence type="predicted"/>
<protein>
    <submittedName>
        <fullName evidence="3">CAAX amino terminal protease self-immunity</fullName>
    </submittedName>
</protein>
<dbReference type="STRING" id="74031.SAMN04488077_1214"/>
<feature type="transmembrane region" description="Helical" evidence="1">
    <location>
        <begin position="76"/>
        <end position="96"/>
    </location>
</feature>
<feature type="transmembrane region" description="Helical" evidence="1">
    <location>
        <begin position="117"/>
        <end position="137"/>
    </location>
</feature>
<dbReference type="InterPro" id="IPR003675">
    <property type="entry name" value="Rce1/LyrA-like_dom"/>
</dbReference>
<dbReference type="GO" id="GO:0080120">
    <property type="term" value="P:CAAX-box protein maturation"/>
    <property type="evidence" value="ECO:0007669"/>
    <property type="project" value="UniProtKB-ARBA"/>
</dbReference>
<keyword evidence="4" id="KW-1185">Reference proteome</keyword>
<keyword evidence="1" id="KW-0472">Membrane</keyword>
<evidence type="ECO:0000256" key="1">
    <source>
        <dbReference type="SAM" id="Phobius"/>
    </source>
</evidence>
<comment type="caution">
    <text evidence="3">The sequence shown here is derived from an EMBL/GenBank/DDBJ whole genome shotgun (WGS) entry which is preliminary data.</text>
</comment>
<dbReference type="PANTHER" id="PTHR36435">
    <property type="entry name" value="SLR1288 PROTEIN"/>
    <property type="match status" value="1"/>
</dbReference>
<feature type="transmembrane region" description="Helical" evidence="1">
    <location>
        <begin position="31"/>
        <end position="56"/>
    </location>
</feature>
<sequence>MARRDSVAHMRYDAHKRLVAPARASAALPRLVGGIALLVPLFLALSFGYASLLPVIFGPETWARMSPGISAATTPAGVLINLLTFAFLIVALDVTLRVVHRRGLATLIGPMPLAVRQFGRALAAMLLLYAVVMLIPMPEPVAPLPNLDAGTWMLFLLPALFALFCQVFAEELIFRGYLQSQLAARFSSPLIWLVLPSAAFALLHFDAMSYGGTAWIVVLWAGAFGVAAADLTARFGTLGPATALHFINNFSAILIAAPEGQFDGMALYAYPFAMDDTAMILTMMPVDLMVLFCGWLAIRLALRG</sequence>
<dbReference type="EMBL" id="LGVV01000028">
    <property type="protein sequence ID" value="KNX41254.1"/>
    <property type="molecule type" value="Genomic_DNA"/>
</dbReference>
<dbReference type="InterPro" id="IPR052710">
    <property type="entry name" value="CAAX_protease"/>
</dbReference>
<keyword evidence="1" id="KW-1133">Transmembrane helix</keyword>
<dbReference type="GO" id="GO:0004175">
    <property type="term" value="F:endopeptidase activity"/>
    <property type="evidence" value="ECO:0007669"/>
    <property type="project" value="UniProtKB-ARBA"/>
</dbReference>
<keyword evidence="3" id="KW-0645">Protease</keyword>
<dbReference type="GO" id="GO:0006508">
    <property type="term" value="P:proteolysis"/>
    <property type="evidence" value="ECO:0007669"/>
    <property type="project" value="UniProtKB-KW"/>
</dbReference>
<keyword evidence="1" id="KW-0812">Transmembrane</keyword>
<feature type="transmembrane region" description="Helical" evidence="1">
    <location>
        <begin position="213"/>
        <end position="231"/>
    </location>
</feature>
<evidence type="ECO:0000259" key="2">
    <source>
        <dbReference type="Pfam" id="PF02517"/>
    </source>
</evidence>
<reference evidence="4" key="1">
    <citation type="submission" date="2015-07" db="EMBL/GenBank/DDBJ databases">
        <title>Draft Genome Sequence of Roseovarius tolerans EL-164, a producer of N-Acylated Alanine Methyl Esters (NAMEs).</title>
        <authorList>
            <person name="Voget S."/>
            <person name="Bruns H."/>
            <person name="Wagner-Doebler I."/>
            <person name="Schulz S."/>
            <person name="Daniel R."/>
        </authorList>
    </citation>
    <scope>NUCLEOTIDE SEQUENCE [LARGE SCALE GENOMIC DNA]</scope>
    <source>
        <strain evidence="4">EL-164</strain>
    </source>
</reference>
<dbReference type="PANTHER" id="PTHR36435:SF1">
    <property type="entry name" value="CAAX AMINO TERMINAL PROTEASE FAMILY PROTEIN"/>
    <property type="match status" value="1"/>
</dbReference>
<dbReference type="PATRIC" id="fig|74031.6.peg.2250"/>
<feature type="transmembrane region" description="Helical" evidence="1">
    <location>
        <begin position="190"/>
        <end position="207"/>
    </location>
</feature>
<feature type="domain" description="CAAX prenyl protease 2/Lysostaphin resistance protein A-like" evidence="2">
    <location>
        <begin position="154"/>
        <end position="250"/>
    </location>
</feature>
<feature type="transmembrane region" description="Helical" evidence="1">
    <location>
        <begin position="149"/>
        <end position="169"/>
    </location>
</feature>
<evidence type="ECO:0000313" key="3">
    <source>
        <dbReference type="EMBL" id="KNX41254.1"/>
    </source>
</evidence>
<dbReference type="Pfam" id="PF02517">
    <property type="entry name" value="Rce1-like"/>
    <property type="match status" value="1"/>
</dbReference>
<feature type="transmembrane region" description="Helical" evidence="1">
    <location>
        <begin position="277"/>
        <end position="298"/>
    </location>
</feature>
<organism evidence="3 4">
    <name type="scientific">Roseovarius tolerans</name>
    <dbReference type="NCBI Taxonomy" id="74031"/>
    <lineage>
        <taxon>Bacteria</taxon>
        <taxon>Pseudomonadati</taxon>
        <taxon>Pseudomonadota</taxon>
        <taxon>Alphaproteobacteria</taxon>
        <taxon>Rhodobacterales</taxon>
        <taxon>Roseobacteraceae</taxon>
        <taxon>Roseovarius</taxon>
    </lineage>
</organism>
<feature type="transmembrane region" description="Helical" evidence="1">
    <location>
        <begin position="238"/>
        <end position="257"/>
    </location>
</feature>
<keyword evidence="3" id="KW-0378">Hydrolase</keyword>
<evidence type="ECO:0000313" key="4">
    <source>
        <dbReference type="Proteomes" id="UP000037046"/>
    </source>
</evidence>
<accession>A0A0L6CU02</accession>
<dbReference type="Proteomes" id="UP000037046">
    <property type="component" value="Unassembled WGS sequence"/>
</dbReference>